<dbReference type="Proteomes" id="UP000521943">
    <property type="component" value="Unassembled WGS sequence"/>
</dbReference>
<reference evidence="3 4" key="1">
    <citation type="submission" date="2020-07" db="EMBL/GenBank/DDBJ databases">
        <title>Comparative genomics of pyrophilous fungi reveals a link between fire events and developmental genes.</title>
        <authorList>
            <consortium name="DOE Joint Genome Institute"/>
            <person name="Steindorff A.S."/>
            <person name="Carver A."/>
            <person name="Calhoun S."/>
            <person name="Stillman K."/>
            <person name="Liu H."/>
            <person name="Lipzen A."/>
            <person name="Pangilinan J."/>
            <person name="Labutti K."/>
            <person name="Bruns T.D."/>
            <person name="Grigoriev I.V."/>
        </authorList>
    </citation>
    <scope>NUCLEOTIDE SEQUENCE [LARGE SCALE GENOMIC DNA]</scope>
    <source>
        <strain evidence="3 4">CBS 144469</strain>
    </source>
</reference>
<protein>
    <submittedName>
        <fullName evidence="3">Uncharacterized protein</fullName>
    </submittedName>
</protein>
<organism evidence="3 4">
    <name type="scientific">Ephemerocybe angulata</name>
    <dbReference type="NCBI Taxonomy" id="980116"/>
    <lineage>
        <taxon>Eukaryota</taxon>
        <taxon>Fungi</taxon>
        <taxon>Dikarya</taxon>
        <taxon>Basidiomycota</taxon>
        <taxon>Agaricomycotina</taxon>
        <taxon>Agaricomycetes</taxon>
        <taxon>Agaricomycetidae</taxon>
        <taxon>Agaricales</taxon>
        <taxon>Agaricineae</taxon>
        <taxon>Psathyrellaceae</taxon>
        <taxon>Ephemerocybe</taxon>
    </lineage>
</organism>
<comment type="caution">
    <text evidence="3">The sequence shown here is derived from an EMBL/GenBank/DDBJ whole genome shotgun (WGS) entry which is preliminary data.</text>
</comment>
<feature type="compositionally biased region" description="Acidic residues" evidence="1">
    <location>
        <begin position="15"/>
        <end position="27"/>
    </location>
</feature>
<gene>
    <name evidence="3" type="ORF">DFP72DRAFT_938266</name>
</gene>
<feature type="region of interest" description="Disordered" evidence="1">
    <location>
        <begin position="98"/>
        <end position="124"/>
    </location>
</feature>
<feature type="region of interest" description="Disordered" evidence="1">
    <location>
        <begin position="1"/>
        <end position="40"/>
    </location>
</feature>
<evidence type="ECO:0000256" key="2">
    <source>
        <dbReference type="SAM" id="Phobius"/>
    </source>
</evidence>
<name>A0A8H6LTT4_9AGAR</name>
<evidence type="ECO:0000313" key="4">
    <source>
        <dbReference type="Proteomes" id="UP000521943"/>
    </source>
</evidence>
<keyword evidence="2" id="KW-0472">Membrane</keyword>
<keyword evidence="2" id="KW-0812">Transmembrane</keyword>
<accession>A0A8H6LTT4</accession>
<sequence length="450" mass="49928">MALDDTEHSFPDDASTYEDALDDEESRAEDVDLGQQPTSDAKPKHITEILAPIVLAEFPDLDDTYLEALVKLHYYRYDQDFVVNITLHILRQLGAGYPRSSSVTGAEKDSEPDHHEHGLEAKDDPPVLSIEETKVFAPTMSTTDPEPLPSRGRLESAPEWISFLVHHLKVGFTSTLAGIGYLWSLLCILALIFKAIYRGINYVYLTVGPFLTTAKSTPISNTIPSTESEFNNRPELDDVKDHGVVEAEAIPQPSARSLVTEAPAVERNDGPPAGLETVTVKIEQDQTIPALTLPLERLPSFLDDNQVHPPWRGAGEGFDDALISRYEVPEAPATTNDGVDTLEPRVNWPTAPVDRTYRAHTTSATPERSADPSRGSRSATAPVTDTNQEPQLNLAEIKKEIVKARNNLKYAMDRVKEGNPKWDADMVGERQRTLVKWTAMRERAKMMALN</sequence>
<keyword evidence="2" id="KW-1133">Transmembrane helix</keyword>
<dbReference type="EMBL" id="JACGCI010000184">
    <property type="protein sequence ID" value="KAF6742430.1"/>
    <property type="molecule type" value="Genomic_DNA"/>
</dbReference>
<feature type="compositionally biased region" description="Polar residues" evidence="1">
    <location>
        <begin position="375"/>
        <end position="391"/>
    </location>
</feature>
<evidence type="ECO:0000313" key="3">
    <source>
        <dbReference type="EMBL" id="KAF6742430.1"/>
    </source>
</evidence>
<feature type="compositionally biased region" description="Basic and acidic residues" evidence="1">
    <location>
        <begin position="106"/>
        <end position="124"/>
    </location>
</feature>
<keyword evidence="4" id="KW-1185">Reference proteome</keyword>
<proteinExistence type="predicted"/>
<evidence type="ECO:0000256" key="1">
    <source>
        <dbReference type="SAM" id="MobiDB-lite"/>
    </source>
</evidence>
<feature type="transmembrane region" description="Helical" evidence="2">
    <location>
        <begin position="172"/>
        <end position="193"/>
    </location>
</feature>
<dbReference type="AlphaFoldDB" id="A0A8H6LTT4"/>
<feature type="region of interest" description="Disordered" evidence="1">
    <location>
        <begin position="330"/>
        <end position="392"/>
    </location>
</feature>
<feature type="compositionally biased region" description="Basic and acidic residues" evidence="1">
    <location>
        <begin position="1"/>
        <end position="11"/>
    </location>
</feature>
<dbReference type="OrthoDB" id="3074480at2759"/>